<feature type="compositionally biased region" description="Pro residues" evidence="1">
    <location>
        <begin position="1022"/>
        <end position="1036"/>
    </location>
</feature>
<feature type="region of interest" description="Disordered" evidence="1">
    <location>
        <begin position="1018"/>
        <end position="1084"/>
    </location>
</feature>
<accession>A0A9P5H7B0</accession>
<feature type="compositionally biased region" description="Low complexity" evidence="1">
    <location>
        <begin position="83"/>
        <end position="110"/>
    </location>
</feature>
<feature type="compositionally biased region" description="Low complexity" evidence="1">
    <location>
        <begin position="1048"/>
        <end position="1058"/>
    </location>
</feature>
<dbReference type="PANTHER" id="PTHR39601:SF2">
    <property type="entry name" value="CHORIOGENIN HMINOR"/>
    <property type="match status" value="1"/>
</dbReference>
<comment type="caution">
    <text evidence="3">The sequence shown here is derived from an EMBL/GenBank/DDBJ whole genome shotgun (WGS) entry which is preliminary data.</text>
</comment>
<dbReference type="Proteomes" id="UP000722485">
    <property type="component" value="Unassembled WGS sequence"/>
</dbReference>
<feature type="compositionally biased region" description="Low complexity" evidence="1">
    <location>
        <begin position="170"/>
        <end position="197"/>
    </location>
</feature>
<evidence type="ECO:0000313" key="4">
    <source>
        <dbReference type="Proteomes" id="UP000722485"/>
    </source>
</evidence>
<evidence type="ECO:0000259" key="2">
    <source>
        <dbReference type="Pfam" id="PF26013"/>
    </source>
</evidence>
<feature type="region of interest" description="Disordered" evidence="1">
    <location>
        <begin position="1"/>
        <end position="421"/>
    </location>
</feature>
<evidence type="ECO:0000256" key="1">
    <source>
        <dbReference type="SAM" id="MobiDB-lite"/>
    </source>
</evidence>
<feature type="domain" description="DUF8004" evidence="2">
    <location>
        <begin position="623"/>
        <end position="715"/>
    </location>
</feature>
<dbReference type="EMBL" id="JAANBB010000206">
    <property type="protein sequence ID" value="KAF7546632.1"/>
    <property type="molecule type" value="Genomic_DNA"/>
</dbReference>
<dbReference type="InterPro" id="IPR058317">
    <property type="entry name" value="DUF8004"/>
</dbReference>
<dbReference type="OrthoDB" id="5300331at2759"/>
<feature type="compositionally biased region" description="Polar residues" evidence="1">
    <location>
        <begin position="412"/>
        <end position="421"/>
    </location>
</feature>
<feature type="compositionally biased region" description="Low complexity" evidence="1">
    <location>
        <begin position="228"/>
        <end position="239"/>
    </location>
</feature>
<feature type="compositionally biased region" description="Low complexity" evidence="1">
    <location>
        <begin position="367"/>
        <end position="388"/>
    </location>
</feature>
<feature type="compositionally biased region" description="Basic and acidic residues" evidence="1">
    <location>
        <begin position="319"/>
        <end position="328"/>
    </location>
</feature>
<proteinExistence type="predicted"/>
<feature type="compositionally biased region" description="Polar residues" evidence="1">
    <location>
        <begin position="198"/>
        <end position="207"/>
    </location>
</feature>
<organism evidence="3 4">
    <name type="scientific">Cylindrodendrum hubeiense</name>
    <dbReference type="NCBI Taxonomy" id="595255"/>
    <lineage>
        <taxon>Eukaryota</taxon>
        <taxon>Fungi</taxon>
        <taxon>Dikarya</taxon>
        <taxon>Ascomycota</taxon>
        <taxon>Pezizomycotina</taxon>
        <taxon>Sordariomycetes</taxon>
        <taxon>Hypocreomycetidae</taxon>
        <taxon>Hypocreales</taxon>
        <taxon>Nectriaceae</taxon>
        <taxon>Cylindrodendrum</taxon>
    </lineage>
</organism>
<feature type="compositionally biased region" description="Low complexity" evidence="1">
    <location>
        <begin position="133"/>
        <end position="144"/>
    </location>
</feature>
<dbReference type="Pfam" id="PF26013">
    <property type="entry name" value="DUF8004"/>
    <property type="match status" value="1"/>
</dbReference>
<name>A0A9P5H7B0_9HYPO</name>
<dbReference type="AlphaFoldDB" id="A0A9P5H7B0"/>
<keyword evidence="4" id="KW-1185">Reference proteome</keyword>
<feature type="compositionally biased region" description="Low complexity" evidence="1">
    <location>
        <begin position="27"/>
        <end position="40"/>
    </location>
</feature>
<dbReference type="PANTHER" id="PTHR39601">
    <property type="entry name" value="CHORIOGENIN HMINOR"/>
    <property type="match status" value="1"/>
</dbReference>
<gene>
    <name evidence="3" type="ORF">G7Z17_g8294</name>
</gene>
<feature type="region of interest" description="Disordered" evidence="1">
    <location>
        <begin position="1096"/>
        <end position="1176"/>
    </location>
</feature>
<reference evidence="3" key="1">
    <citation type="submission" date="2020-03" db="EMBL/GenBank/DDBJ databases">
        <title>Draft Genome Sequence of Cylindrodendrum hubeiense.</title>
        <authorList>
            <person name="Buettner E."/>
            <person name="Kellner H."/>
        </authorList>
    </citation>
    <scope>NUCLEOTIDE SEQUENCE</scope>
    <source>
        <strain evidence="3">IHI 201604</strain>
    </source>
</reference>
<sequence>MPNMTSSKSFRASIIPSVLRSNTDPESSSTSSSTSAAAASNSEPRKKLWHKSSTIDLSHMRDSGSRDAVQPGNSAPHMQQNDAASGAANTNTNTTTTTTTTTGTAAAGNGKNLPPQPRPAASNRKSKTWGNRLSMLLPSLMLPSTTETAPPVPKQPTTAPTTAPPPPPVAAASQTPISTPTSAPAATPALTKSSTPTDNSPASSSPSIVELPTIRMTDDDDYNLGFAQPSKSSPQGSPPTLATYPAQDSDALDISRSGNNPQIMAPIPPSPEMSRVALSPPTIPPPDVPPPDVPPPAVPVAAEESPAEQNTDSIKVGKLRKENPDARRRSSSLQHLAGELPAMIGHKIRTDSPGPERRGRPASIAQSPSNRGSPSSSRVPSSNLNPRPGSSKGAESPSRGRLRRSWMPGGRSRSNSVDVSGQSAANAWVLSDDTHAEYNASYLKNAEKVPELWNEGGNVYVFLYPRISGCGPSFKVPEFTVSSSYIFNELIQAEFDTPTTGRSRGRSFGGRDSLSVEDATRFMSPPSSPPPIDTSGELRLYLPTPAPSSGSGQLAAPGQGSQQELDRLIAIRNLFAFLTGQPLVATKNKPTNFQAFLQIAGLLEEFGFTSLDGTTFGDAVDLSFGFYMDQMGLADCRHSREKTLEALILGERMRSLDLYNEAFAHAAGKYSAIMDLRLPLFEQVSPQTRQGLERAHLDLVNRQHNINVHLEQFEFPAFFSGIANSTSTVELKQVRFKVWRNSFNRMRHFVLGYYKSTFGSWPPKASSKKNPFSESGLNRLVLKVLYSDMCALYDLLVDRSNRTSRVMDEVPTLSAAADEMTSSALRNMLSEFDRSKPPVLPPIPYDTPKIPSPAAVLETYNSLSTKKQIKFDKNIKEHELSLILNKAYNYDTNSIELPFLDQFKAFEQREARGKMSQDFADQRYGYWLFLYAVIQSLPVLVVDAPGMSHTEGVEYFLCEPPMGNPPWIGDRQVRKMWYEVAGGGGLVELSTDAVLFSVEATYHRSHCWLAAKQWEGHEGDLMPPPPQEPPMSPLEPPRTMFPGEEDYLGNNPPTGGPNTPSPPLGGPQVALRPRTHSPGGSRANQAWRSSIALGLEPVPLPPPSPFGERTSSLGGRPTSMYMSGRSQSVGNLAAMGGGRDLHPDSASDAANSGATFDDILGNEKKKKQTKKKGRFF</sequence>
<feature type="compositionally biased region" description="Polar residues" evidence="1">
    <location>
        <begin position="1"/>
        <end position="10"/>
    </location>
</feature>
<feature type="compositionally biased region" description="Basic and acidic residues" evidence="1">
    <location>
        <begin position="348"/>
        <end position="359"/>
    </location>
</feature>
<feature type="compositionally biased region" description="Basic residues" evidence="1">
    <location>
        <begin position="1164"/>
        <end position="1176"/>
    </location>
</feature>
<feature type="compositionally biased region" description="Polar residues" evidence="1">
    <location>
        <begin position="1120"/>
        <end position="1130"/>
    </location>
</feature>
<feature type="compositionally biased region" description="Pro residues" evidence="1">
    <location>
        <begin position="281"/>
        <end position="298"/>
    </location>
</feature>
<feature type="compositionally biased region" description="Polar residues" evidence="1">
    <location>
        <begin position="71"/>
        <end position="82"/>
    </location>
</feature>
<protein>
    <recommendedName>
        <fullName evidence="2">DUF8004 domain-containing protein</fullName>
    </recommendedName>
</protein>
<evidence type="ECO:0000313" key="3">
    <source>
        <dbReference type="EMBL" id="KAF7546632.1"/>
    </source>
</evidence>